<feature type="compositionally biased region" description="Polar residues" evidence="2">
    <location>
        <begin position="614"/>
        <end position="636"/>
    </location>
</feature>
<dbReference type="Pfam" id="PF00620">
    <property type="entry name" value="RhoGAP"/>
    <property type="match status" value="1"/>
</dbReference>
<evidence type="ECO:0000256" key="2">
    <source>
        <dbReference type="SAM" id="MobiDB-lite"/>
    </source>
</evidence>
<feature type="compositionally biased region" description="Basic and acidic residues" evidence="2">
    <location>
        <begin position="795"/>
        <end position="807"/>
    </location>
</feature>
<evidence type="ECO:0000313" key="4">
    <source>
        <dbReference type="EMBL" id="PMD34623.1"/>
    </source>
</evidence>
<gene>
    <name evidence="4" type="ORF">L207DRAFT_547105</name>
</gene>
<reference evidence="4 5" key="1">
    <citation type="submission" date="2016-04" db="EMBL/GenBank/DDBJ databases">
        <title>A degradative enzymes factory behind the ericoid mycorrhizal symbiosis.</title>
        <authorList>
            <consortium name="DOE Joint Genome Institute"/>
            <person name="Martino E."/>
            <person name="Morin E."/>
            <person name="Grelet G."/>
            <person name="Kuo A."/>
            <person name="Kohler A."/>
            <person name="Daghino S."/>
            <person name="Barry K."/>
            <person name="Choi C."/>
            <person name="Cichocki N."/>
            <person name="Clum A."/>
            <person name="Copeland A."/>
            <person name="Hainaut M."/>
            <person name="Haridas S."/>
            <person name="Labutti K."/>
            <person name="Lindquist E."/>
            <person name="Lipzen A."/>
            <person name="Khouja H.-R."/>
            <person name="Murat C."/>
            <person name="Ohm R."/>
            <person name="Olson A."/>
            <person name="Spatafora J."/>
            <person name="Veneault-Fourrey C."/>
            <person name="Henrissat B."/>
            <person name="Grigoriev I."/>
            <person name="Martin F."/>
            <person name="Perotto S."/>
        </authorList>
    </citation>
    <scope>NUCLEOTIDE SEQUENCE [LARGE SCALE GENOMIC DNA]</scope>
    <source>
        <strain evidence="4 5">F</strain>
    </source>
</reference>
<dbReference type="PANTHER" id="PTHR15228">
    <property type="entry name" value="SPERMATHECAL PHYSIOLOGY VARIANT"/>
    <property type="match status" value="1"/>
</dbReference>
<protein>
    <submittedName>
        <fullName evidence="4">RhoGAP-domain-containing protein</fullName>
    </submittedName>
</protein>
<name>A0A2J6R7X3_HYAVF</name>
<dbReference type="CDD" id="cd04396">
    <property type="entry name" value="RhoGAP_fSAC7_BAG7"/>
    <property type="match status" value="1"/>
</dbReference>
<evidence type="ECO:0000256" key="1">
    <source>
        <dbReference type="ARBA" id="ARBA00022468"/>
    </source>
</evidence>
<feature type="compositionally biased region" description="Polar residues" evidence="2">
    <location>
        <begin position="24"/>
        <end position="39"/>
    </location>
</feature>
<dbReference type="OrthoDB" id="3196451at2759"/>
<feature type="compositionally biased region" description="Basic and acidic residues" evidence="2">
    <location>
        <begin position="939"/>
        <end position="955"/>
    </location>
</feature>
<feature type="compositionally biased region" description="Basic and acidic residues" evidence="2">
    <location>
        <begin position="973"/>
        <end position="991"/>
    </location>
</feature>
<feature type="region of interest" description="Disordered" evidence="2">
    <location>
        <begin position="1"/>
        <end position="71"/>
    </location>
</feature>
<dbReference type="SMART" id="SM00324">
    <property type="entry name" value="RhoGAP"/>
    <property type="match status" value="1"/>
</dbReference>
<evidence type="ECO:0000313" key="5">
    <source>
        <dbReference type="Proteomes" id="UP000235786"/>
    </source>
</evidence>
<proteinExistence type="predicted"/>
<dbReference type="InterPro" id="IPR008936">
    <property type="entry name" value="Rho_GTPase_activation_prot"/>
</dbReference>
<dbReference type="SUPFAM" id="SSF48350">
    <property type="entry name" value="GTPase activation domain, GAP"/>
    <property type="match status" value="1"/>
</dbReference>
<sequence>MSSDIPASSTSQQPFANPQPAPVLNSTAATSPPTKQSLKSWWKTFGKTTKSQDTHGNAPSASLQQHLHHKHTCQHLSKRRCLRCGQQSPPASYVGELYTRREFTPNIETSGPRKSIFTEHPISKHTPAIDGLATEQHKKAPVVAEAKGLRRSFSFSSSIFDNTQRPANLLPQRRHSSLLAYNPRQMMRQKRSQSMLIQKSPSPMSPSVKRSKSKFGSKFGSKLARQRNSSLFIAPMDNDSSEALGAGIHADPKRHFVPRFFDRVAQKVKSYAKTSTEQQQAPGIFGVPLRQSITYANVAISLVDGEGKSYIYGYVPIVVAKCGVYLKEKATNVEGIFRLSGSEKRIKELKLAFDSPDRYGKGLDWAGYTVHDAANVLRRYLNNLPEPIVPLDLYDQFRKPLVGHTKEAVGDQEGPQLQDDFDANKAIVTYQHLITELPPLNRQLLLYILDLLAVFASKSDENRMTSANLAAIFQPGILSHPDHDMKPEQYRLSQDVLIFLIENQDHFLIGMRGTAADEKTVQEVQNGGTPPIGTPNTPGKSNVVARSSSNASAGADSVRKYGGVRRNVSVSSRHSRQSNGAPSPASPALATTPTGGIHRSNTVPSKRSPGLPSNRLQKNSGSPSPTAGVFVSNQQGAPRGLSPAAAALTTVNVTPASPEAAPVSSLAPSSNAASTVTSQDRLLGDQPDVSTPNRERNVSNFFQRSPTMESEKKAPNKLRKKRVPGSSNPSAQSSTHSLAAQQSGAASPGLHPAQTSHDTAEYPHLESIPSINPTTDATPPLTETPRADQPSQFPTRHEDSQQSERTLKPASPASSLHSRSSFNDQSDLDHHDAAATNEQKEKRSRWRLSRQRDDSQSLGYSLTPTKKGLGSDAGAGASSSSIGSSARPRKSFTGDTVPVSSDSTLAGTHLQSSNDSGSAGVGGEDKKGPLGWIKNKMREKREENREKGTEKERNKSPPASTERLGSLLPTRGKSMDVKREENPEGAIDEKTTTQAYQPRR</sequence>
<feature type="region of interest" description="Disordered" evidence="2">
    <location>
        <begin position="657"/>
        <end position="1000"/>
    </location>
</feature>
<dbReference type="InterPro" id="IPR000198">
    <property type="entry name" value="RhoGAP_dom"/>
</dbReference>
<feature type="compositionally biased region" description="Polar residues" evidence="2">
    <location>
        <begin position="688"/>
        <end position="708"/>
    </location>
</feature>
<feature type="compositionally biased region" description="Polar residues" evidence="2">
    <location>
        <begin position="1"/>
        <end position="16"/>
    </location>
</feature>
<dbReference type="PANTHER" id="PTHR15228:SF25">
    <property type="entry name" value="F-BAR DOMAIN-CONTAINING PROTEIN"/>
    <property type="match status" value="1"/>
</dbReference>
<feature type="compositionally biased region" description="Low complexity" evidence="2">
    <location>
        <begin position="870"/>
        <end position="886"/>
    </location>
</feature>
<dbReference type="AlphaFoldDB" id="A0A2J6R7X3"/>
<feature type="compositionally biased region" description="Low complexity" evidence="2">
    <location>
        <begin position="526"/>
        <end position="556"/>
    </location>
</feature>
<keyword evidence="5" id="KW-1185">Reference proteome</keyword>
<organism evidence="4 5">
    <name type="scientific">Hyaloscypha variabilis (strain UAMH 11265 / GT02V1 / F)</name>
    <name type="common">Meliniomyces variabilis</name>
    <dbReference type="NCBI Taxonomy" id="1149755"/>
    <lineage>
        <taxon>Eukaryota</taxon>
        <taxon>Fungi</taxon>
        <taxon>Dikarya</taxon>
        <taxon>Ascomycota</taxon>
        <taxon>Pezizomycotina</taxon>
        <taxon>Leotiomycetes</taxon>
        <taxon>Helotiales</taxon>
        <taxon>Hyaloscyphaceae</taxon>
        <taxon>Hyaloscypha</taxon>
        <taxon>Hyaloscypha variabilis</taxon>
    </lineage>
</organism>
<feature type="domain" description="Rho-GAP" evidence="3">
    <location>
        <begin position="300"/>
        <end position="508"/>
    </location>
</feature>
<feature type="compositionally biased region" description="Polar residues" evidence="2">
    <location>
        <begin position="725"/>
        <end position="745"/>
    </location>
</feature>
<dbReference type="PROSITE" id="PS50238">
    <property type="entry name" value="RHOGAP"/>
    <property type="match status" value="1"/>
</dbReference>
<dbReference type="STRING" id="1149755.A0A2J6R7X3"/>
<feature type="compositionally biased region" description="Low complexity" evidence="2">
    <location>
        <begin position="564"/>
        <end position="596"/>
    </location>
</feature>
<dbReference type="InterPro" id="IPR051025">
    <property type="entry name" value="RhoGAP"/>
</dbReference>
<feature type="compositionally biased region" description="Low complexity" evidence="2">
    <location>
        <begin position="809"/>
        <end position="821"/>
    </location>
</feature>
<dbReference type="GO" id="GO:0007165">
    <property type="term" value="P:signal transduction"/>
    <property type="evidence" value="ECO:0007669"/>
    <property type="project" value="InterPro"/>
</dbReference>
<feature type="compositionally biased region" description="Basic and acidic residues" evidence="2">
    <location>
        <begin position="827"/>
        <end position="841"/>
    </location>
</feature>
<accession>A0A2J6R7X3</accession>
<dbReference type="Gene3D" id="1.10.555.10">
    <property type="entry name" value="Rho GTPase activation protein"/>
    <property type="match status" value="1"/>
</dbReference>
<feature type="compositionally biased region" description="Polar residues" evidence="2">
    <location>
        <begin position="46"/>
        <end position="65"/>
    </location>
</feature>
<dbReference type="GO" id="GO:0060237">
    <property type="term" value="P:regulation of fungal-type cell wall organization"/>
    <property type="evidence" value="ECO:0007669"/>
    <property type="project" value="TreeGrafter"/>
</dbReference>
<feature type="compositionally biased region" description="Polar residues" evidence="2">
    <location>
        <begin position="898"/>
        <end position="917"/>
    </location>
</feature>
<feature type="region of interest" description="Disordered" evidence="2">
    <location>
        <begin position="195"/>
        <end position="219"/>
    </location>
</feature>
<dbReference type="Proteomes" id="UP000235786">
    <property type="component" value="Unassembled WGS sequence"/>
</dbReference>
<feature type="region of interest" description="Disordered" evidence="2">
    <location>
        <begin position="524"/>
        <end position="638"/>
    </location>
</feature>
<keyword evidence="1" id="KW-0343">GTPase activation</keyword>
<feature type="compositionally biased region" description="Polar residues" evidence="2">
    <location>
        <begin position="666"/>
        <end position="680"/>
    </location>
</feature>
<dbReference type="GO" id="GO:0005096">
    <property type="term" value="F:GTPase activator activity"/>
    <property type="evidence" value="ECO:0007669"/>
    <property type="project" value="UniProtKB-KW"/>
</dbReference>
<evidence type="ECO:0000259" key="3">
    <source>
        <dbReference type="PROSITE" id="PS50238"/>
    </source>
</evidence>
<dbReference type="GO" id="GO:0005938">
    <property type="term" value="C:cell cortex"/>
    <property type="evidence" value="ECO:0007669"/>
    <property type="project" value="TreeGrafter"/>
</dbReference>
<dbReference type="EMBL" id="KZ613953">
    <property type="protein sequence ID" value="PMD34623.1"/>
    <property type="molecule type" value="Genomic_DNA"/>
</dbReference>